<dbReference type="Proteomes" id="UP000612233">
    <property type="component" value="Unassembled WGS sequence"/>
</dbReference>
<organism evidence="1 2">
    <name type="scientific">Hymenobacter montanus</name>
    <dbReference type="NCBI Taxonomy" id="2771359"/>
    <lineage>
        <taxon>Bacteria</taxon>
        <taxon>Pseudomonadati</taxon>
        <taxon>Bacteroidota</taxon>
        <taxon>Cytophagia</taxon>
        <taxon>Cytophagales</taxon>
        <taxon>Hymenobacteraceae</taxon>
        <taxon>Hymenobacter</taxon>
    </lineage>
</organism>
<dbReference type="RefSeq" id="WP_191003584.1">
    <property type="nucleotide sequence ID" value="NZ_JACXAD010000002.1"/>
</dbReference>
<gene>
    <name evidence="1" type="ORF">IC235_02495</name>
</gene>
<accession>A0A927BAW3</accession>
<name>A0A927BAW3_9BACT</name>
<keyword evidence="2" id="KW-1185">Reference proteome</keyword>
<dbReference type="EMBL" id="JACXAD010000002">
    <property type="protein sequence ID" value="MBD2766758.1"/>
    <property type="molecule type" value="Genomic_DNA"/>
</dbReference>
<comment type="caution">
    <text evidence="1">The sequence shown here is derived from an EMBL/GenBank/DDBJ whole genome shotgun (WGS) entry which is preliminary data.</text>
</comment>
<evidence type="ECO:0000313" key="1">
    <source>
        <dbReference type="EMBL" id="MBD2766758.1"/>
    </source>
</evidence>
<protein>
    <submittedName>
        <fullName evidence="1">Uncharacterized protein</fullName>
    </submittedName>
</protein>
<sequence length="89" mass="9682">MTEKKEKERYSREEKTEGDYQPFGFRSLVYRADKYIVEKLSSPGGFALVVSGAAVGPVAANLLTAAVDAGELTCTSAQYEFHPGVRPPP</sequence>
<reference evidence="1" key="1">
    <citation type="submission" date="2020-09" db="EMBL/GenBank/DDBJ databases">
        <authorList>
            <person name="Kim M.K."/>
        </authorList>
    </citation>
    <scope>NUCLEOTIDE SEQUENCE</scope>
    <source>
        <strain evidence="1">BT664</strain>
    </source>
</reference>
<dbReference type="AlphaFoldDB" id="A0A927BAW3"/>
<proteinExistence type="predicted"/>
<evidence type="ECO:0000313" key="2">
    <source>
        <dbReference type="Proteomes" id="UP000612233"/>
    </source>
</evidence>